<evidence type="ECO:0000256" key="1">
    <source>
        <dbReference type="ARBA" id="ARBA00008842"/>
    </source>
</evidence>
<dbReference type="GO" id="GO:0005829">
    <property type="term" value="C:cytosol"/>
    <property type="evidence" value="ECO:0007669"/>
    <property type="project" value="TreeGrafter"/>
</dbReference>
<dbReference type="PANTHER" id="PTHR10972:SF203">
    <property type="entry name" value="OXYSTEROL-BINDING PROTEIN HOMOLOG 3"/>
    <property type="match status" value="1"/>
</dbReference>
<evidence type="ECO:0000256" key="3">
    <source>
        <dbReference type="ARBA" id="ARBA00023055"/>
    </source>
</evidence>
<dbReference type="GO" id="GO:0035621">
    <property type="term" value="P:ER to Golgi ceramide transport"/>
    <property type="evidence" value="ECO:0007669"/>
    <property type="project" value="TreeGrafter"/>
</dbReference>
<dbReference type="GO" id="GO:0032934">
    <property type="term" value="F:sterol binding"/>
    <property type="evidence" value="ECO:0007669"/>
    <property type="project" value="TreeGrafter"/>
</dbReference>
<dbReference type="Gene3D" id="2.30.29.30">
    <property type="entry name" value="Pleckstrin-homology domain (PH domain)/Phosphotyrosine-binding domain (PTB)"/>
    <property type="match status" value="1"/>
</dbReference>
<dbReference type="PANTHER" id="PTHR10972">
    <property type="entry name" value="OXYSTEROL-BINDING PROTEIN-RELATED"/>
    <property type="match status" value="1"/>
</dbReference>
<keyword evidence="5" id="KW-0175">Coiled coil</keyword>
<dbReference type="PROSITE" id="PS50003">
    <property type="entry name" value="PH_DOMAIN"/>
    <property type="match status" value="1"/>
</dbReference>
<dbReference type="Gene3D" id="3.30.70.3490">
    <property type="match status" value="1"/>
</dbReference>
<sequence length="735" mass="83079">MPRSAKRALADSALVMKTPAQPANLDGKKADDVVHEGWLLKKRRKKMQGYARRYFVLHSSGTLEYSFEPGAATRDQIPLLQAAVSSTPGGRDIHVDSDRVTFHIKCLTQSDFELWMSSLRKFVITGSERKLSRASSAVSKLGNSLNTTESILVLLDDMGNTIQSATDLMLAMDEERKRINQYHHRKKDGNDNHNHRDGSVFSLFKKRSHSPGGHEDSTHFDELALSERMQKTLQKLHNQHRTLKASIANTSFPQTNAGFARHGLSLSSIADELEGAPRTTVMRTPPPSTWHANALPNRMSMSSASSIWYDANDDFGGEEFVLEPDEMGEGETNANSTMNSHNQGSAADMLEEDEVESVIDREPQHPTQIVRRNQLPSRPPGEEGSLFSLLKKSVGQDLANISFPVTFNEPLTLLQRTAEEFEYQDLLNQAAATDDWIQKFAYVAAFAVSGYACTKYRSGRKGFTPMLGETFEDIRVKFISEKVVHKPLLMAFHAEGLGWELTGTSGGKTKFWGKSLEIIPTGYTSLTMGHDKFEWSKPSSFTRNLVMGTKYLEHCGEMIIRNRGTGARCVLNFKETSYWANTTNAVLGTVLDSNGNVVSHLEGKWDEQFSQKLDDSHLRVLWRISPFPRDSVDYYGFTHWGITLNEITNDIKDKLPRTDSRFRSDVRALEEGDIQLAEAEKTRLEEMQRERRESGKQAQPKWFKQVDGSDQWIYKGGYWEERSLGWKSMNNWALW</sequence>
<keyword evidence="3" id="KW-0445">Lipid transport</keyword>
<organism evidence="7 8">
    <name type="scientific">Rickenella mellea</name>
    <dbReference type="NCBI Taxonomy" id="50990"/>
    <lineage>
        <taxon>Eukaryota</taxon>
        <taxon>Fungi</taxon>
        <taxon>Dikarya</taxon>
        <taxon>Basidiomycota</taxon>
        <taxon>Agaricomycotina</taxon>
        <taxon>Agaricomycetes</taxon>
        <taxon>Hymenochaetales</taxon>
        <taxon>Rickenellaceae</taxon>
        <taxon>Rickenella</taxon>
    </lineage>
</organism>
<dbReference type="FunFam" id="2.40.160.120:FF:000001">
    <property type="entry name" value="Oxysterol-binding protein"/>
    <property type="match status" value="1"/>
</dbReference>
<dbReference type="GO" id="GO:0097038">
    <property type="term" value="C:perinuclear endoplasmic reticulum"/>
    <property type="evidence" value="ECO:0007669"/>
    <property type="project" value="TreeGrafter"/>
</dbReference>
<keyword evidence="2" id="KW-0813">Transport</keyword>
<dbReference type="Proteomes" id="UP000294933">
    <property type="component" value="Unassembled WGS sequence"/>
</dbReference>
<evidence type="ECO:0000313" key="7">
    <source>
        <dbReference type="EMBL" id="TDL28549.1"/>
    </source>
</evidence>
<dbReference type="Gene3D" id="2.40.160.120">
    <property type="match status" value="1"/>
</dbReference>
<dbReference type="STRING" id="50990.A0A4Y7QNW4"/>
<feature type="domain" description="PH" evidence="6">
    <location>
        <begin position="32"/>
        <end position="124"/>
    </location>
</feature>
<name>A0A4Y7QNW4_9AGAM</name>
<accession>A0A4Y7QNW4</accession>
<dbReference type="SMART" id="SM00233">
    <property type="entry name" value="PH"/>
    <property type="match status" value="1"/>
</dbReference>
<dbReference type="Pfam" id="PF01237">
    <property type="entry name" value="Oxysterol_BP"/>
    <property type="match status" value="1"/>
</dbReference>
<dbReference type="Pfam" id="PF15409">
    <property type="entry name" value="PH_8"/>
    <property type="match status" value="1"/>
</dbReference>
<dbReference type="OrthoDB" id="416222at2759"/>
<evidence type="ECO:0000259" key="6">
    <source>
        <dbReference type="PROSITE" id="PS50003"/>
    </source>
</evidence>
<protein>
    <recommendedName>
        <fullName evidence="6">PH domain-containing protein</fullName>
    </recommendedName>
</protein>
<dbReference type="VEuPathDB" id="FungiDB:BD410DRAFT_811646"/>
<evidence type="ECO:0000256" key="5">
    <source>
        <dbReference type="SAM" id="Coils"/>
    </source>
</evidence>
<dbReference type="InterPro" id="IPR011993">
    <property type="entry name" value="PH-like_dom_sf"/>
</dbReference>
<dbReference type="GO" id="GO:0005886">
    <property type="term" value="C:plasma membrane"/>
    <property type="evidence" value="ECO:0007669"/>
    <property type="project" value="TreeGrafter"/>
</dbReference>
<gene>
    <name evidence="7" type="ORF">BD410DRAFT_811646</name>
</gene>
<dbReference type="GO" id="GO:0006897">
    <property type="term" value="P:endocytosis"/>
    <property type="evidence" value="ECO:0007669"/>
    <property type="project" value="TreeGrafter"/>
</dbReference>
<dbReference type="GO" id="GO:0006887">
    <property type="term" value="P:exocytosis"/>
    <property type="evidence" value="ECO:0007669"/>
    <property type="project" value="TreeGrafter"/>
</dbReference>
<dbReference type="SUPFAM" id="SSF50729">
    <property type="entry name" value="PH domain-like"/>
    <property type="match status" value="1"/>
</dbReference>
<dbReference type="InterPro" id="IPR041680">
    <property type="entry name" value="PH_8"/>
</dbReference>
<evidence type="ECO:0000256" key="2">
    <source>
        <dbReference type="ARBA" id="ARBA00022448"/>
    </source>
</evidence>
<proteinExistence type="inferred from homology"/>
<dbReference type="EMBL" id="ML170157">
    <property type="protein sequence ID" value="TDL28549.1"/>
    <property type="molecule type" value="Genomic_DNA"/>
</dbReference>
<evidence type="ECO:0000313" key="8">
    <source>
        <dbReference type="Proteomes" id="UP000294933"/>
    </source>
</evidence>
<keyword evidence="4" id="KW-0446">Lipid-binding</keyword>
<keyword evidence="8" id="KW-1185">Reference proteome</keyword>
<dbReference type="SUPFAM" id="SSF144000">
    <property type="entry name" value="Oxysterol-binding protein-like"/>
    <property type="match status" value="1"/>
</dbReference>
<dbReference type="GO" id="GO:0032541">
    <property type="term" value="C:cortical endoplasmic reticulum"/>
    <property type="evidence" value="ECO:0007669"/>
    <property type="project" value="TreeGrafter"/>
</dbReference>
<dbReference type="InterPro" id="IPR037239">
    <property type="entry name" value="OSBP_sf"/>
</dbReference>
<evidence type="ECO:0000256" key="4">
    <source>
        <dbReference type="ARBA" id="ARBA00023121"/>
    </source>
</evidence>
<reference evidence="7 8" key="1">
    <citation type="submission" date="2018-06" db="EMBL/GenBank/DDBJ databases">
        <title>A transcriptomic atlas of mushroom development highlights an independent origin of complex multicellularity.</title>
        <authorList>
            <consortium name="DOE Joint Genome Institute"/>
            <person name="Krizsan K."/>
            <person name="Almasi E."/>
            <person name="Merenyi Z."/>
            <person name="Sahu N."/>
            <person name="Viragh M."/>
            <person name="Koszo T."/>
            <person name="Mondo S."/>
            <person name="Kiss B."/>
            <person name="Balint B."/>
            <person name="Kues U."/>
            <person name="Barry K."/>
            <person name="Hegedus J.C."/>
            <person name="Henrissat B."/>
            <person name="Johnson J."/>
            <person name="Lipzen A."/>
            <person name="Ohm R."/>
            <person name="Nagy I."/>
            <person name="Pangilinan J."/>
            <person name="Yan J."/>
            <person name="Xiong Y."/>
            <person name="Grigoriev I.V."/>
            <person name="Hibbett D.S."/>
            <person name="Nagy L.G."/>
        </authorList>
    </citation>
    <scope>NUCLEOTIDE SEQUENCE [LARGE SCALE GENOMIC DNA]</scope>
    <source>
        <strain evidence="7 8">SZMC22713</strain>
    </source>
</reference>
<dbReference type="InterPro" id="IPR001849">
    <property type="entry name" value="PH_domain"/>
</dbReference>
<dbReference type="GO" id="GO:0034727">
    <property type="term" value="P:piecemeal microautophagy of the nucleus"/>
    <property type="evidence" value="ECO:0007669"/>
    <property type="project" value="TreeGrafter"/>
</dbReference>
<dbReference type="AlphaFoldDB" id="A0A4Y7QNW4"/>
<comment type="similarity">
    <text evidence="1">Belongs to the OSBP family.</text>
</comment>
<feature type="coiled-coil region" evidence="5">
    <location>
        <begin position="667"/>
        <end position="697"/>
    </location>
</feature>
<dbReference type="GO" id="GO:0120009">
    <property type="term" value="P:intermembrane lipid transfer"/>
    <property type="evidence" value="ECO:0007669"/>
    <property type="project" value="UniProtKB-ARBA"/>
</dbReference>
<dbReference type="GO" id="GO:0030011">
    <property type="term" value="P:maintenance of cell polarity"/>
    <property type="evidence" value="ECO:0007669"/>
    <property type="project" value="TreeGrafter"/>
</dbReference>
<dbReference type="CDD" id="cd13289">
    <property type="entry name" value="PH_Osh3p_yeast"/>
    <property type="match status" value="1"/>
</dbReference>
<dbReference type="InterPro" id="IPR000648">
    <property type="entry name" value="Oxysterol-bd"/>
</dbReference>